<sequence length="224" mass="25743">SSKDSSPGLEWINKNKVDEKGWTKLFPLLAAAKNSTAEMEQYLQEYSTNLSDGNLAGFYEPYMEYMVDNLQPYIPGLEKEKLASILENDGRVIFLYHLVPQIMADYINRGHHGDILDFIKKVQEWMETDPSTTDKLYFAAAMLSVKQNSRPAIFLNRGLENRMTAKVKKDVETCRGEILSMRGLQKKFLSKSKSSTCDFSEYNYNVDLVKWDDSENVWLLPALK</sequence>
<evidence type="ECO:0000313" key="2">
    <source>
        <dbReference type="Proteomes" id="UP001150925"/>
    </source>
</evidence>
<evidence type="ECO:0000313" key="1">
    <source>
        <dbReference type="EMBL" id="KAJ1958981.1"/>
    </source>
</evidence>
<name>A0A9W8E534_9FUNG</name>
<accession>A0A9W8E534</accession>
<dbReference type="Proteomes" id="UP001150925">
    <property type="component" value="Unassembled WGS sequence"/>
</dbReference>
<dbReference type="EMBL" id="JANBPY010001711">
    <property type="protein sequence ID" value="KAJ1958981.1"/>
    <property type="molecule type" value="Genomic_DNA"/>
</dbReference>
<comment type="caution">
    <text evidence="1">The sequence shown here is derived from an EMBL/GenBank/DDBJ whole genome shotgun (WGS) entry which is preliminary data.</text>
</comment>
<proteinExistence type="predicted"/>
<keyword evidence="2" id="KW-1185">Reference proteome</keyword>
<protein>
    <submittedName>
        <fullName evidence="1">Uncharacterized protein</fullName>
    </submittedName>
</protein>
<organism evidence="1 2">
    <name type="scientific">Dispira parvispora</name>
    <dbReference type="NCBI Taxonomy" id="1520584"/>
    <lineage>
        <taxon>Eukaryota</taxon>
        <taxon>Fungi</taxon>
        <taxon>Fungi incertae sedis</taxon>
        <taxon>Zoopagomycota</taxon>
        <taxon>Kickxellomycotina</taxon>
        <taxon>Dimargaritomycetes</taxon>
        <taxon>Dimargaritales</taxon>
        <taxon>Dimargaritaceae</taxon>
        <taxon>Dispira</taxon>
    </lineage>
</organism>
<dbReference type="AlphaFoldDB" id="A0A9W8E534"/>
<feature type="non-terminal residue" evidence="1">
    <location>
        <position position="1"/>
    </location>
</feature>
<reference evidence="1" key="1">
    <citation type="submission" date="2022-07" db="EMBL/GenBank/DDBJ databases">
        <title>Phylogenomic reconstructions and comparative analyses of Kickxellomycotina fungi.</title>
        <authorList>
            <person name="Reynolds N.K."/>
            <person name="Stajich J.E."/>
            <person name="Barry K."/>
            <person name="Grigoriev I.V."/>
            <person name="Crous P."/>
            <person name="Smith M.E."/>
        </authorList>
    </citation>
    <scope>NUCLEOTIDE SEQUENCE</scope>
    <source>
        <strain evidence="1">RSA 1196</strain>
    </source>
</reference>
<gene>
    <name evidence="1" type="ORF">IWQ62_004795</name>
</gene>